<dbReference type="AlphaFoldDB" id="A0A415GRZ3"/>
<name>A0A415GRZ3_9BACT</name>
<comment type="caution">
    <text evidence="1">The sequence shown here is derived from an EMBL/GenBank/DDBJ whole genome shotgun (WGS) entry which is preliminary data.</text>
</comment>
<organism evidence="1 2">
    <name type="scientific">Leyella stercorea</name>
    <dbReference type="NCBI Taxonomy" id="363265"/>
    <lineage>
        <taxon>Bacteria</taxon>
        <taxon>Pseudomonadati</taxon>
        <taxon>Bacteroidota</taxon>
        <taxon>Bacteroidia</taxon>
        <taxon>Bacteroidales</taxon>
        <taxon>Prevotellaceae</taxon>
        <taxon>Leyella</taxon>
    </lineage>
</organism>
<dbReference type="Proteomes" id="UP000286598">
    <property type="component" value="Unassembled WGS sequence"/>
</dbReference>
<reference evidence="1 2" key="1">
    <citation type="submission" date="2018-08" db="EMBL/GenBank/DDBJ databases">
        <title>A genome reference for cultivated species of the human gut microbiota.</title>
        <authorList>
            <person name="Zou Y."/>
            <person name="Xue W."/>
            <person name="Luo G."/>
        </authorList>
    </citation>
    <scope>NUCLEOTIDE SEQUENCE [LARGE SCALE GENOMIC DNA]</scope>
    <source>
        <strain evidence="1 2">AF42-9</strain>
    </source>
</reference>
<dbReference type="EMBL" id="QRNO01000002">
    <property type="protein sequence ID" value="RHK53094.1"/>
    <property type="molecule type" value="Genomic_DNA"/>
</dbReference>
<dbReference type="OrthoDB" id="1082080at2"/>
<evidence type="ECO:0000313" key="1">
    <source>
        <dbReference type="EMBL" id="RHK53094.1"/>
    </source>
</evidence>
<evidence type="ECO:0000313" key="2">
    <source>
        <dbReference type="Proteomes" id="UP000286598"/>
    </source>
</evidence>
<gene>
    <name evidence="1" type="ORF">DW060_01135</name>
</gene>
<accession>A0A415GRZ3</accession>
<protein>
    <submittedName>
        <fullName evidence="1">Uncharacterized protein</fullName>
    </submittedName>
</protein>
<keyword evidence="2" id="KW-1185">Reference proteome</keyword>
<sequence>MEDNQEQKELTREQRLDLEEKALQALLQMGCKFSVPLKIYPVKPSKWYNFLKRTFPKRTKVWHDKRIPKSWNVSVVEIPEVETERMKEVYMRHFNIKPLYLGTIDRLRQMYIGIEYDEKTIQEQPIQESKRLFKYIKQMAEIAAVAVLNNPSVADKDSKAVKELTKFFIEHLTVERLRKLAAVISQMMNPAGFTSSIRLIREVGTTKPKTEPEAQRIE</sequence>
<proteinExistence type="predicted"/>